<dbReference type="EMBL" id="AUSU01001324">
    <property type="protein sequence ID" value="EPS71279.1"/>
    <property type="molecule type" value="Genomic_DNA"/>
</dbReference>
<dbReference type="PANTHER" id="PTHR46481:SF11">
    <property type="entry name" value="ZINC FINGER BED DOMAIN-CONTAINING PROTEIN RICESLEEPER 2-LIKE"/>
    <property type="match status" value="1"/>
</dbReference>
<feature type="domain" description="HAT C-terminal dimerisation" evidence="2">
    <location>
        <begin position="441"/>
        <end position="517"/>
    </location>
</feature>
<dbReference type="InterPro" id="IPR052035">
    <property type="entry name" value="ZnF_BED_domain_contain"/>
</dbReference>
<dbReference type="AlphaFoldDB" id="S8CV83"/>
<dbReference type="SUPFAM" id="SSF53098">
    <property type="entry name" value="Ribonuclease H-like"/>
    <property type="match status" value="1"/>
</dbReference>
<proteinExistence type="predicted"/>
<feature type="non-terminal residue" evidence="4">
    <location>
        <position position="1"/>
    </location>
</feature>
<name>S8CV83_9LAMI</name>
<evidence type="ECO:0000259" key="2">
    <source>
        <dbReference type="Pfam" id="PF05699"/>
    </source>
</evidence>
<keyword evidence="1" id="KW-0238">DNA-binding</keyword>
<evidence type="ECO:0000313" key="5">
    <source>
        <dbReference type="Proteomes" id="UP000015453"/>
    </source>
</evidence>
<reference evidence="4 5" key="1">
    <citation type="journal article" date="2013" name="BMC Genomics">
        <title>The miniature genome of a carnivorous plant Genlisea aurea contains a low number of genes and short non-coding sequences.</title>
        <authorList>
            <person name="Leushkin E.V."/>
            <person name="Sutormin R.A."/>
            <person name="Nabieva E.R."/>
            <person name="Penin A.A."/>
            <person name="Kondrashov A.S."/>
            <person name="Logacheva M.D."/>
        </authorList>
    </citation>
    <scope>NUCLEOTIDE SEQUENCE [LARGE SCALE GENOMIC DNA]</scope>
</reference>
<dbReference type="OrthoDB" id="1607513at2759"/>
<dbReference type="InterPro" id="IPR008906">
    <property type="entry name" value="HATC_C_dom"/>
</dbReference>
<evidence type="ECO:0000313" key="4">
    <source>
        <dbReference type="EMBL" id="EPS71279.1"/>
    </source>
</evidence>
<sequence length="517" mass="59643">FDQDRSRMDLAGMIMLHGYSLSMVDHAGFQVFVKNLQPLFEFNDFDAMEQDCLSIYSKEKQKLYTRLNHLRGQINLSVGIWDSSEGSNFLYLTANYIDEDWTLQKKLLKFTAIEPSETDNFHHGVVIKSLTDWGINGKLFSVTFDGCDAYEFMLSNIKNLLAQNRNLLLKSGELFDMRCVTHLLKYMSQEVIELCREIISKVRDIVRHTKSSISLLSQLTAIAGQVGINGSRHLVLDFPKRWDSTYRMLEAAIDYRSVFSLLKDHDSSCYSKSLSETEWELASSVTGFFRLIFEFRNIVVGNKHPSANIFFPEMCEMHLQLIKWCKSPDDFLKSVALKMKYKFDRYWNKCSLVLAIATVLDPRFKMKLVEYYYQQIYGSCASGPIVEVSSGLRKLFDEYYSVSSCDQVLRGSNHGFRDKLKGFDEFLSESSSQCHSISSSELEKYLAESVFPRNNDFNILNWWKVNTPRYPILSSMARDVLSISVSTAFECEWGFRNSRSCLSPESREALVCGQDWL</sequence>
<organism evidence="4 5">
    <name type="scientific">Genlisea aurea</name>
    <dbReference type="NCBI Taxonomy" id="192259"/>
    <lineage>
        <taxon>Eukaryota</taxon>
        <taxon>Viridiplantae</taxon>
        <taxon>Streptophyta</taxon>
        <taxon>Embryophyta</taxon>
        <taxon>Tracheophyta</taxon>
        <taxon>Spermatophyta</taxon>
        <taxon>Magnoliopsida</taxon>
        <taxon>eudicotyledons</taxon>
        <taxon>Gunneridae</taxon>
        <taxon>Pentapetalae</taxon>
        <taxon>asterids</taxon>
        <taxon>lamiids</taxon>
        <taxon>Lamiales</taxon>
        <taxon>Lentibulariaceae</taxon>
        <taxon>Genlisea</taxon>
    </lineage>
</organism>
<accession>S8CV83</accession>
<dbReference type="GO" id="GO:0046983">
    <property type="term" value="F:protein dimerization activity"/>
    <property type="evidence" value="ECO:0007669"/>
    <property type="project" value="InterPro"/>
</dbReference>
<protein>
    <recommendedName>
        <fullName evidence="6">HAT C-terminal dimerisation domain-containing protein</fullName>
    </recommendedName>
</protein>
<keyword evidence="5" id="KW-1185">Reference proteome</keyword>
<comment type="caution">
    <text evidence="4">The sequence shown here is derived from an EMBL/GenBank/DDBJ whole genome shotgun (WGS) entry which is preliminary data.</text>
</comment>
<dbReference type="PANTHER" id="PTHR46481">
    <property type="entry name" value="ZINC FINGER BED DOMAIN-CONTAINING PROTEIN 4"/>
    <property type="match status" value="1"/>
</dbReference>
<feature type="domain" description="hAT-like transposase RNase-H fold" evidence="3">
    <location>
        <begin position="301"/>
        <end position="399"/>
    </location>
</feature>
<dbReference type="InterPro" id="IPR025525">
    <property type="entry name" value="hAT-like_transposase_RNase-H"/>
</dbReference>
<dbReference type="Pfam" id="PF14372">
    <property type="entry name" value="hAT-like_RNase-H"/>
    <property type="match status" value="1"/>
</dbReference>
<dbReference type="Pfam" id="PF05699">
    <property type="entry name" value="Dimer_Tnp_hAT"/>
    <property type="match status" value="1"/>
</dbReference>
<dbReference type="GO" id="GO:0003677">
    <property type="term" value="F:DNA binding"/>
    <property type="evidence" value="ECO:0007669"/>
    <property type="project" value="UniProtKB-KW"/>
</dbReference>
<evidence type="ECO:0008006" key="6">
    <source>
        <dbReference type="Google" id="ProtNLM"/>
    </source>
</evidence>
<gene>
    <name evidence="4" type="ORF">M569_03484</name>
</gene>
<dbReference type="Proteomes" id="UP000015453">
    <property type="component" value="Unassembled WGS sequence"/>
</dbReference>
<evidence type="ECO:0000259" key="3">
    <source>
        <dbReference type="Pfam" id="PF14372"/>
    </source>
</evidence>
<dbReference type="InterPro" id="IPR012337">
    <property type="entry name" value="RNaseH-like_sf"/>
</dbReference>
<feature type="non-terminal residue" evidence="4">
    <location>
        <position position="517"/>
    </location>
</feature>
<evidence type="ECO:0000256" key="1">
    <source>
        <dbReference type="ARBA" id="ARBA00023125"/>
    </source>
</evidence>